<accession>A0A927BYA0</accession>
<dbReference type="InterPro" id="IPR022627">
    <property type="entry name" value="DUF3502"/>
</dbReference>
<keyword evidence="4" id="KW-1185">Reference proteome</keyword>
<name>A0A927BYA0_9BACL</name>
<dbReference type="PANTHER" id="PTHR43649:SF17">
    <property type="entry name" value="ABC TRANSPORTER SOLUTE BINDING PROTEIN-SUGAR TRANSPORT"/>
    <property type="match status" value="1"/>
</dbReference>
<feature type="domain" description="DUF3502" evidence="2">
    <location>
        <begin position="446"/>
        <end position="514"/>
    </location>
</feature>
<dbReference type="PANTHER" id="PTHR43649">
    <property type="entry name" value="ARABINOSE-BINDING PROTEIN-RELATED"/>
    <property type="match status" value="1"/>
</dbReference>
<keyword evidence="1" id="KW-0732">Signal</keyword>
<protein>
    <submittedName>
        <fullName evidence="3">Extracellular solute-binding protein</fullName>
    </submittedName>
</protein>
<evidence type="ECO:0000313" key="4">
    <source>
        <dbReference type="Proteomes" id="UP000621560"/>
    </source>
</evidence>
<feature type="chain" id="PRO_5039323287" evidence="1">
    <location>
        <begin position="29"/>
        <end position="527"/>
    </location>
</feature>
<dbReference type="Proteomes" id="UP000621560">
    <property type="component" value="Unassembled WGS sequence"/>
</dbReference>
<feature type="signal peptide" evidence="1">
    <location>
        <begin position="1"/>
        <end position="28"/>
    </location>
</feature>
<comment type="caution">
    <text evidence="3">The sequence shown here is derived from an EMBL/GenBank/DDBJ whole genome shotgun (WGS) entry which is preliminary data.</text>
</comment>
<proteinExistence type="predicted"/>
<gene>
    <name evidence="3" type="ORF">IDH44_23230</name>
</gene>
<dbReference type="SUPFAM" id="SSF53850">
    <property type="entry name" value="Periplasmic binding protein-like II"/>
    <property type="match status" value="1"/>
</dbReference>
<dbReference type="RefSeq" id="WP_190921221.1">
    <property type="nucleotide sequence ID" value="NZ_JACXIZ010000054.1"/>
</dbReference>
<dbReference type="InterPro" id="IPR050490">
    <property type="entry name" value="Bact_solute-bd_prot1"/>
</dbReference>
<reference evidence="3" key="1">
    <citation type="submission" date="2020-09" db="EMBL/GenBank/DDBJ databases">
        <title>A novel bacterium of genus Paenibacillus, isolated from South China Sea.</title>
        <authorList>
            <person name="Huang H."/>
            <person name="Mo K."/>
            <person name="Hu Y."/>
        </authorList>
    </citation>
    <scope>NUCLEOTIDE SEQUENCE</scope>
    <source>
        <strain evidence="3">IB182496</strain>
    </source>
</reference>
<dbReference type="Pfam" id="PF12010">
    <property type="entry name" value="DUF3502"/>
    <property type="match status" value="1"/>
</dbReference>
<evidence type="ECO:0000259" key="2">
    <source>
        <dbReference type="Pfam" id="PF12010"/>
    </source>
</evidence>
<evidence type="ECO:0000256" key="1">
    <source>
        <dbReference type="SAM" id="SignalP"/>
    </source>
</evidence>
<dbReference type="EMBL" id="JACXIZ010000054">
    <property type="protein sequence ID" value="MBD2848121.1"/>
    <property type="molecule type" value="Genomic_DNA"/>
</dbReference>
<organism evidence="3 4">
    <name type="scientific">Paenibacillus sabuli</name>
    <dbReference type="NCBI Taxonomy" id="2772509"/>
    <lineage>
        <taxon>Bacteria</taxon>
        <taxon>Bacillati</taxon>
        <taxon>Bacillota</taxon>
        <taxon>Bacilli</taxon>
        <taxon>Bacillales</taxon>
        <taxon>Paenibacillaceae</taxon>
        <taxon>Paenibacillus</taxon>
    </lineage>
</organism>
<dbReference type="Gene3D" id="3.40.190.10">
    <property type="entry name" value="Periplasmic binding protein-like II"/>
    <property type="match status" value="3"/>
</dbReference>
<evidence type="ECO:0000313" key="3">
    <source>
        <dbReference type="EMBL" id="MBD2848121.1"/>
    </source>
</evidence>
<dbReference type="AlphaFoldDB" id="A0A927BYA0"/>
<sequence length="527" mass="58539">MATWITEGRKAGLLLAALLAMAACSGPAAPEQAEPGEDQPVAEPAVLRAVTMGTEPAAGMAAFYDQLDALTLRDLGVRVRFDYMPWGDEKNQIGRAIVAKEYDLYVGGAWTAFSAYATKNAFVDLAPLLRHTPELVAHYRGQLDNVKIGGKLYGIPQLGKAGAGGEGVLYREDLREAWGLPEIRDLKTLEQYLYRAREVYATVPMINDKRFAENLWTMIAGGRYHTVAKYYAVAPIDDPYTVQSLYDTPEYEAVVRKAKQWYDDGIVDPDILAATANETGKTLRLMLEDRKPLEFNNHFGAVSSGYIGALKRAHPNYEYGWYDYVYHTYPEQLYLPQLSAGTSTMISVGSHSAHAETALRFIELAHTNQTYYDLLQFGVEGEHYERYDGLIAYDGIDSANQKPGWTGLYDAYMQPPERYPGEWQAIHDELVREAGPELAARNGASPYEGFAFNTANLTETMAQLEQVRAQYVQPLAAGVSADPETELQVVQQRLGSAGMQAYLSELQEQLNHYAANRPVAEASRLQP</sequence>